<dbReference type="Pfam" id="PF08011">
    <property type="entry name" value="PDDEXK_9"/>
    <property type="match status" value="1"/>
</dbReference>
<dbReference type="Pfam" id="PF09820">
    <property type="entry name" value="AAA-ATPase_like"/>
    <property type="match status" value="1"/>
</dbReference>
<dbReference type="Gene3D" id="3.40.50.300">
    <property type="entry name" value="P-loop containing nucleotide triphosphate hydrolases"/>
    <property type="match status" value="1"/>
</dbReference>
<dbReference type="AlphaFoldDB" id="A0A285PRR2"/>
<gene>
    <name evidence="2" type="ORF">EHLA_1160</name>
</gene>
<dbReference type="InterPro" id="IPR027417">
    <property type="entry name" value="P-loop_NTPase"/>
</dbReference>
<dbReference type="PANTHER" id="PTHR34825:SF1">
    <property type="entry name" value="AAA-ATPASE-LIKE DOMAIN-CONTAINING PROTEIN"/>
    <property type="match status" value="1"/>
</dbReference>
<name>A0A285PRR2_9FIRM</name>
<keyword evidence="3" id="KW-1185">Reference proteome</keyword>
<organism evidence="2 3">
    <name type="scientific">Anaerobutyricum hallii</name>
    <dbReference type="NCBI Taxonomy" id="39488"/>
    <lineage>
        <taxon>Bacteria</taxon>
        <taxon>Bacillati</taxon>
        <taxon>Bacillota</taxon>
        <taxon>Clostridia</taxon>
        <taxon>Lachnospirales</taxon>
        <taxon>Lachnospiraceae</taxon>
        <taxon>Anaerobutyricum</taxon>
    </lineage>
</organism>
<dbReference type="KEGG" id="ehl:EHLA_1160"/>
<dbReference type="Proteomes" id="UP000217549">
    <property type="component" value="Chromosome I"/>
</dbReference>
<evidence type="ECO:0000313" key="2">
    <source>
        <dbReference type="EMBL" id="SOB71892.1"/>
    </source>
</evidence>
<dbReference type="InterPro" id="IPR018631">
    <property type="entry name" value="AAA-ATPase-like_dom"/>
</dbReference>
<evidence type="ECO:0000259" key="1">
    <source>
        <dbReference type="Pfam" id="PF09820"/>
    </source>
</evidence>
<sequence>MGLFLNSIGIYDRYKTVTKGQYFVDKTALLEEIIPLLGQEQRFICITRPRRFGKTIMANMIGAFFEKGIENRKIFDSFAISKAEQYEEHIGKYNVIYIDFSEIPEGCKDYNSYIKRISDGIKSDLQDTFSEIGLQRKVSIWDLLSDVFEKTGEKFIFVMDEWDAPFNMEFVTENDRKSYLLFLKLLLKGKSYVELAYMTGVLPIAKYSSGSELNMFLEYDMATKIKYSEYFGFSDEEVDGLYDRYRKYTRKPRITREELREWYDGYYTAARERIYNPRSIVCALSDNQLSNYWTSSGPYDEIFYYVRNDIKNIRNDLALMVIGERINAKIGDFAAVSMELKTKNQIYSAMVIYGLLTYDNGQVFIPNKELMLKYDELLQSEDSLGYVYRLARRSEEMLQATLAGDVDTMASILEYAHNTEVPILSYNAEIELTAIVNLVYLAARDRYRVEREDKAGKGFVDFIFYPVRKEDDGIILELKIDHTPEEAISQIKDKKYALKFQGKLEEQPKYTGRILAVGIGYDKQTKEHSCKVEVLK</sequence>
<dbReference type="SUPFAM" id="SSF52540">
    <property type="entry name" value="P-loop containing nucleoside triphosphate hydrolases"/>
    <property type="match status" value="1"/>
</dbReference>
<feature type="domain" description="AAA-ATPase-like" evidence="1">
    <location>
        <begin position="8"/>
        <end position="207"/>
    </location>
</feature>
<protein>
    <submittedName>
        <fullName evidence="2">PD-(D/E)XK nuclease superfamily</fullName>
    </submittedName>
</protein>
<dbReference type="InterPro" id="IPR012547">
    <property type="entry name" value="PDDEXK_9"/>
</dbReference>
<dbReference type="RefSeq" id="WP_096239698.1">
    <property type="nucleotide sequence ID" value="NZ_LT907978.1"/>
</dbReference>
<evidence type="ECO:0000313" key="3">
    <source>
        <dbReference type="Proteomes" id="UP000217549"/>
    </source>
</evidence>
<reference evidence="3" key="1">
    <citation type="submission" date="2017-09" db="EMBL/GenBank/DDBJ databases">
        <authorList>
            <person name="Shetty A S."/>
        </authorList>
    </citation>
    <scope>NUCLEOTIDE SEQUENCE [LARGE SCALE GENOMIC DNA]</scope>
</reference>
<dbReference type="PANTHER" id="PTHR34825">
    <property type="entry name" value="CONSERVED PROTEIN, WITH A WEAK D-GALACTARATE DEHYDRATASE/ALTRONATE HYDROLASE DOMAIN"/>
    <property type="match status" value="1"/>
</dbReference>
<proteinExistence type="predicted"/>
<dbReference type="EMBL" id="LT907978">
    <property type="protein sequence ID" value="SOB71892.1"/>
    <property type="molecule type" value="Genomic_DNA"/>
</dbReference>
<accession>A0A285PRR2</accession>